<dbReference type="AlphaFoldDB" id="M9QZQ7"/>
<feature type="transmembrane region" description="Helical" evidence="1">
    <location>
        <begin position="89"/>
        <end position="105"/>
    </location>
</feature>
<feature type="transmembrane region" description="Helical" evidence="1">
    <location>
        <begin position="125"/>
        <end position="150"/>
    </location>
</feature>
<sequence>MMIGHFALGVATKKFAPMIPIWILLLAPQFMDVVFVPFVLIGMESFEFGPYGHLSLNIQYSHSLVGALAIAAVAYWIGNRFWKSSHGGIVLASLSFSHWMLDVLMHRPDMAVLPGNLGNLPLLGFGLWDFEFQALATEVAMALIAVILYFHWAWKEQKDARWFVGPAVITLFFAVLIASEIGNFSAV</sequence>
<feature type="transmembrane region" description="Helical" evidence="1">
    <location>
        <begin position="162"/>
        <end position="181"/>
    </location>
</feature>
<dbReference type="RefSeq" id="WP_015497928.1">
    <property type="nucleotide sequence ID" value="NC_020911.1"/>
</dbReference>
<accession>M9QZQ7</accession>
<proteinExistence type="predicted"/>
<keyword evidence="1" id="KW-0812">Transmembrane</keyword>
<dbReference type="HOGENOM" id="CLU_094318_0_0_5"/>
<evidence type="ECO:0000313" key="2">
    <source>
        <dbReference type="EMBL" id="AGI65864.1"/>
    </source>
</evidence>
<dbReference type="KEGG" id="oat:OAN307_c00910"/>
<evidence type="ECO:0000313" key="3">
    <source>
        <dbReference type="Proteomes" id="UP000005307"/>
    </source>
</evidence>
<reference evidence="2 3" key="1">
    <citation type="journal article" date="2013" name="PLoS ONE">
        <title>Poles Apart: Arctic and Antarctic Octadecabacter strains Share High Genome Plasticity and a New Type of Xanthorhodopsin.</title>
        <authorList>
            <person name="Vollmers J."/>
            <person name="Voget S."/>
            <person name="Dietrich S."/>
            <person name="Gollnow K."/>
            <person name="Smits M."/>
            <person name="Meyer K."/>
            <person name="Brinkhoff T."/>
            <person name="Simon M."/>
            <person name="Daniel R."/>
        </authorList>
    </citation>
    <scope>NUCLEOTIDE SEQUENCE [LARGE SCALE GENOMIC DNA]</scope>
    <source>
        <strain evidence="2 3">307</strain>
    </source>
</reference>
<dbReference type="Proteomes" id="UP000005307">
    <property type="component" value="Chromosome"/>
</dbReference>
<dbReference type="OrthoDB" id="327431at2"/>
<organism evidence="2 3">
    <name type="scientific">Octadecabacter antarcticus 307</name>
    <dbReference type="NCBI Taxonomy" id="391626"/>
    <lineage>
        <taxon>Bacteria</taxon>
        <taxon>Pseudomonadati</taxon>
        <taxon>Pseudomonadota</taxon>
        <taxon>Alphaproteobacteria</taxon>
        <taxon>Rhodobacterales</taxon>
        <taxon>Roseobacteraceae</taxon>
        <taxon>Octadecabacter</taxon>
    </lineage>
</organism>
<keyword evidence="1" id="KW-1133">Transmembrane helix</keyword>
<protein>
    <recommendedName>
        <fullName evidence="4">Permease</fullName>
    </recommendedName>
</protein>
<dbReference type="eggNOG" id="ENOG5030G4A">
    <property type="taxonomic scope" value="Bacteria"/>
</dbReference>
<keyword evidence="1" id="KW-0472">Membrane</keyword>
<keyword evidence="3" id="KW-1185">Reference proteome</keyword>
<evidence type="ECO:0000256" key="1">
    <source>
        <dbReference type="SAM" id="Phobius"/>
    </source>
</evidence>
<dbReference type="EMBL" id="CP003740">
    <property type="protein sequence ID" value="AGI65864.1"/>
    <property type="molecule type" value="Genomic_DNA"/>
</dbReference>
<evidence type="ECO:0008006" key="4">
    <source>
        <dbReference type="Google" id="ProtNLM"/>
    </source>
</evidence>
<gene>
    <name evidence="2" type="ORF">OAN307_c00910</name>
</gene>
<name>M9QZQ7_9RHOB</name>
<feature type="transmembrane region" description="Helical" evidence="1">
    <location>
        <begin position="60"/>
        <end position="77"/>
    </location>
</feature>
<feature type="transmembrane region" description="Helical" evidence="1">
    <location>
        <begin position="21"/>
        <end position="40"/>
    </location>
</feature>